<protein>
    <submittedName>
        <fullName evidence="1">Nucleotidyltransferase family protein</fullName>
    </submittedName>
</protein>
<keyword evidence="2" id="KW-1185">Reference proteome</keyword>
<evidence type="ECO:0000313" key="1">
    <source>
        <dbReference type="EMBL" id="MFC7267514.1"/>
    </source>
</evidence>
<reference evidence="2" key="1">
    <citation type="journal article" date="2019" name="Int. J. Syst. Evol. Microbiol.">
        <title>The Global Catalogue of Microorganisms (GCM) 10K type strain sequencing project: providing services to taxonomists for standard genome sequencing and annotation.</title>
        <authorList>
            <consortium name="The Broad Institute Genomics Platform"/>
            <consortium name="The Broad Institute Genome Sequencing Center for Infectious Disease"/>
            <person name="Wu L."/>
            <person name="Ma J."/>
        </authorList>
    </citation>
    <scope>NUCLEOTIDE SEQUENCE [LARGE SCALE GENOMIC DNA]</scope>
    <source>
        <strain evidence="2">CGMCC 1.15772</strain>
    </source>
</reference>
<evidence type="ECO:0000313" key="2">
    <source>
        <dbReference type="Proteomes" id="UP001596507"/>
    </source>
</evidence>
<sequence>MPDSILQLAEADALASAWVQHLADERGIRMLLIKGASLSHHGLRDPRTSADVDALIEPGRFDELCDAILAEGWRKRPDILISRLTTLHSRTFLRDGWPCDLDVHSFFPGFLADPADVFDALWVARERLDFAHRTCDIPGRAASILILALHSLRGTRVQRRHVDELEHLVRLPLSAEEIAEIGALARVTGCVATLESVLPRLGVHVEPTEAELASTDLHEWRERVDSGWAGAYMWTVALRRSPWRERPRILWTAFWPSDRDLLLSRPEVQDRPAHKLLARILRWGRGVKSLPRTARAIWHNRSH</sequence>
<proteinExistence type="predicted"/>
<accession>A0ABW2HBX5</accession>
<gene>
    <name evidence="1" type="ORF">ACFQRL_00930</name>
</gene>
<dbReference type="EMBL" id="JBHTBE010000001">
    <property type="protein sequence ID" value="MFC7267514.1"/>
    <property type="molecule type" value="Genomic_DNA"/>
</dbReference>
<dbReference type="Proteomes" id="UP001596507">
    <property type="component" value="Unassembled WGS sequence"/>
</dbReference>
<dbReference type="RefSeq" id="WP_262872451.1">
    <property type="nucleotide sequence ID" value="NZ_BAABKW010000011.1"/>
</dbReference>
<organism evidence="1 2">
    <name type="scientific">Microbacterium fluvii</name>
    <dbReference type="NCBI Taxonomy" id="415215"/>
    <lineage>
        <taxon>Bacteria</taxon>
        <taxon>Bacillati</taxon>
        <taxon>Actinomycetota</taxon>
        <taxon>Actinomycetes</taxon>
        <taxon>Micrococcales</taxon>
        <taxon>Microbacteriaceae</taxon>
        <taxon>Microbacterium</taxon>
    </lineage>
</organism>
<name>A0ABW2HBX5_9MICO</name>
<comment type="caution">
    <text evidence="1">The sequence shown here is derived from an EMBL/GenBank/DDBJ whole genome shotgun (WGS) entry which is preliminary data.</text>
</comment>